<comment type="function">
    <text evidence="4">Dirigent proteins impart stereoselectivity on the phenoxy radical-coupling reaction, yielding optically active lignans from two molecules of coniferyl alcohol in the biosynthesis of lignans, flavonolignans, and alkaloids and thus plays a central role in plant secondary metabolism.</text>
</comment>
<reference evidence="5" key="1">
    <citation type="submission" date="2023-03" db="UniProtKB">
        <authorList>
            <consortium name="EnsemblPlants"/>
        </authorList>
    </citation>
    <scope>IDENTIFICATION</scope>
</reference>
<dbReference type="PANTHER" id="PTHR21495">
    <property type="entry name" value="NUCLEOPORIN-RELATED"/>
    <property type="match status" value="1"/>
</dbReference>
<dbReference type="RefSeq" id="XP_008449786.2">
    <property type="nucleotide sequence ID" value="XM_008451564.3"/>
</dbReference>
<dbReference type="Gene3D" id="2.40.480.10">
    <property type="entry name" value="Allene oxide cyclase-like"/>
    <property type="match status" value="1"/>
</dbReference>
<evidence type="ECO:0000256" key="2">
    <source>
        <dbReference type="ARBA" id="ARBA00011738"/>
    </source>
</evidence>
<comment type="similarity">
    <text evidence="1 4">Belongs to the plant dirigent protein family.</text>
</comment>
<evidence type="ECO:0000256" key="1">
    <source>
        <dbReference type="ARBA" id="ARBA00010746"/>
    </source>
</evidence>
<dbReference type="EnsemblPlants" id="MELO3C014665.2.1">
    <property type="protein sequence ID" value="MELO3C014665.2.1"/>
    <property type="gene ID" value="MELO3C014665.2"/>
</dbReference>
<gene>
    <name evidence="5" type="primary">103491572</name>
</gene>
<comment type="subunit">
    <text evidence="2 4">Homodimer.</text>
</comment>
<accession>A0A9I9D824</accession>
<sequence>MASKFFFTLCLLWCLLLAMAMASSDDDSFATRLNPKVLKLKKEKLTRFHLYWHDVVGGSNPTSVPVLPRLDNVTLFGLINMFDNPLTVGADPKSRLVGRSQGLYASTAQHEIGLLMAMNFAFTYGKYKGSSITILGRNPIVNHVREMPVVGGTGRFRFARGHALAKTQYFNATTLDAIVEYDIYVLHYY</sequence>
<dbReference type="InterPro" id="IPR044859">
    <property type="entry name" value="Allene_oxi_cyc_Dirigent"/>
</dbReference>
<dbReference type="Pfam" id="PF03018">
    <property type="entry name" value="Dirigent"/>
    <property type="match status" value="1"/>
</dbReference>
<keyword evidence="3 4" id="KW-0964">Secreted</keyword>
<organism evidence="5">
    <name type="scientific">Cucumis melo</name>
    <name type="common">Muskmelon</name>
    <dbReference type="NCBI Taxonomy" id="3656"/>
    <lineage>
        <taxon>Eukaryota</taxon>
        <taxon>Viridiplantae</taxon>
        <taxon>Streptophyta</taxon>
        <taxon>Embryophyta</taxon>
        <taxon>Tracheophyta</taxon>
        <taxon>Spermatophyta</taxon>
        <taxon>Magnoliopsida</taxon>
        <taxon>eudicotyledons</taxon>
        <taxon>Gunneridae</taxon>
        <taxon>Pentapetalae</taxon>
        <taxon>rosids</taxon>
        <taxon>fabids</taxon>
        <taxon>Cucurbitales</taxon>
        <taxon>Cucurbitaceae</taxon>
        <taxon>Benincaseae</taxon>
        <taxon>Cucumis</taxon>
    </lineage>
</organism>
<feature type="signal peptide" evidence="4">
    <location>
        <begin position="1"/>
        <end position="22"/>
    </location>
</feature>
<protein>
    <recommendedName>
        <fullName evidence="4">Dirigent protein</fullName>
    </recommendedName>
</protein>
<name>A0A9I9D824_CUCME</name>
<feature type="chain" id="PRO_5044955328" description="Dirigent protein" evidence="4">
    <location>
        <begin position="23"/>
        <end position="189"/>
    </location>
</feature>
<evidence type="ECO:0000256" key="3">
    <source>
        <dbReference type="ARBA" id="ARBA00022525"/>
    </source>
</evidence>
<comment type="subcellular location">
    <subcellularLocation>
        <location evidence="4">Secreted</location>
        <location evidence="4">Extracellular space</location>
        <location evidence="4">Apoplast</location>
    </subcellularLocation>
</comment>
<evidence type="ECO:0000256" key="4">
    <source>
        <dbReference type="RuleBase" id="RU363099"/>
    </source>
</evidence>
<proteinExistence type="inferred from homology"/>
<keyword evidence="4" id="KW-0052">Apoplast</keyword>
<keyword evidence="4" id="KW-0732">Signal</keyword>
<evidence type="ECO:0000313" key="5">
    <source>
        <dbReference type="EnsemblPlants" id="MELO3C014665.2.1"/>
    </source>
</evidence>
<dbReference type="InterPro" id="IPR004265">
    <property type="entry name" value="Dirigent"/>
</dbReference>